<dbReference type="AlphaFoldDB" id="A0A7X1TQF1"/>
<keyword evidence="3" id="KW-1185">Reference proteome</keyword>
<proteinExistence type="predicted"/>
<dbReference type="RefSeq" id="WP_152868893.1">
    <property type="nucleotide sequence ID" value="NZ_WBSL01000001.1"/>
</dbReference>
<evidence type="ECO:0000313" key="2">
    <source>
        <dbReference type="EMBL" id="MPY65728.1"/>
    </source>
</evidence>
<dbReference type="EMBL" id="WBSL01000001">
    <property type="protein sequence ID" value="MPY65728.1"/>
    <property type="molecule type" value="Genomic_DNA"/>
</dbReference>
<evidence type="ECO:0000256" key="1">
    <source>
        <dbReference type="SAM" id="SignalP"/>
    </source>
</evidence>
<feature type="signal peptide" evidence="1">
    <location>
        <begin position="1"/>
        <end position="20"/>
    </location>
</feature>
<feature type="chain" id="PRO_5030703529" evidence="1">
    <location>
        <begin position="21"/>
        <end position="188"/>
    </location>
</feature>
<reference evidence="2 3" key="1">
    <citation type="submission" date="2019-10" db="EMBL/GenBank/DDBJ databases">
        <title>Deinococcus sp. isolated from soil.</title>
        <authorList>
            <person name="Li Y."/>
            <person name="Wang J."/>
        </authorList>
    </citation>
    <scope>NUCLEOTIDE SEQUENCE [LARGE SCALE GENOMIC DNA]</scope>
    <source>
        <strain evidence="2 3">SDU3-2</strain>
    </source>
</reference>
<gene>
    <name evidence="2" type="ORF">F8S09_03325</name>
</gene>
<dbReference type="Proteomes" id="UP000484842">
    <property type="component" value="Unassembled WGS sequence"/>
</dbReference>
<sequence>MQARLLALAALLLGTAPALTIAGSVVGAVPGETRVSGWAVTPSGQPVEELVSVPVTGSTFRLEIPTAPPTFRAQTALNPQNVAWPGVLDPVTASGQPQTAELKFFTYRDLNRSGQRDANEPLREVSLDTGRGTLFVVWVSSDVTVRASRGYAVNLGRGWNAFEVEVGRAVRIAPFAAGVARVTLELSR</sequence>
<evidence type="ECO:0000313" key="3">
    <source>
        <dbReference type="Proteomes" id="UP000484842"/>
    </source>
</evidence>
<organism evidence="2 3">
    <name type="scientific">Deinococcus terrestris</name>
    <dbReference type="NCBI Taxonomy" id="2651870"/>
    <lineage>
        <taxon>Bacteria</taxon>
        <taxon>Thermotogati</taxon>
        <taxon>Deinococcota</taxon>
        <taxon>Deinococci</taxon>
        <taxon>Deinococcales</taxon>
        <taxon>Deinococcaceae</taxon>
        <taxon>Deinococcus</taxon>
    </lineage>
</organism>
<keyword evidence="1" id="KW-0732">Signal</keyword>
<accession>A0A7X1TQF1</accession>
<name>A0A7X1TQF1_9DEIO</name>
<protein>
    <submittedName>
        <fullName evidence="2">Uncharacterized protein</fullName>
    </submittedName>
</protein>
<comment type="caution">
    <text evidence="2">The sequence shown here is derived from an EMBL/GenBank/DDBJ whole genome shotgun (WGS) entry which is preliminary data.</text>
</comment>